<evidence type="ECO:0000256" key="1">
    <source>
        <dbReference type="ARBA" id="ARBA00004123"/>
    </source>
</evidence>
<evidence type="ECO:0000313" key="14">
    <source>
        <dbReference type="Proteomes" id="UP000332933"/>
    </source>
</evidence>
<keyword evidence="4" id="KW-0862">Zinc</keyword>
<name>A0A485LGP1_9STRA</name>
<feature type="compositionally biased region" description="Basic and acidic residues" evidence="8">
    <location>
        <begin position="917"/>
        <end position="936"/>
    </location>
</feature>
<dbReference type="SMART" id="SM00249">
    <property type="entry name" value="PHD"/>
    <property type="match status" value="4"/>
</dbReference>
<reference evidence="13 14" key="1">
    <citation type="submission" date="2019-03" db="EMBL/GenBank/DDBJ databases">
        <authorList>
            <person name="Gaulin E."/>
            <person name="Dumas B."/>
        </authorList>
    </citation>
    <scope>NUCLEOTIDE SEQUENCE [LARGE SCALE GENOMIC DNA]</scope>
    <source>
        <strain evidence="13">CBS 568.67</strain>
    </source>
</reference>
<dbReference type="GO" id="GO:0000785">
    <property type="term" value="C:chromatin"/>
    <property type="evidence" value="ECO:0007669"/>
    <property type="project" value="TreeGrafter"/>
</dbReference>
<dbReference type="InterPro" id="IPR001965">
    <property type="entry name" value="Znf_PHD"/>
</dbReference>
<evidence type="ECO:0000256" key="4">
    <source>
        <dbReference type="ARBA" id="ARBA00022833"/>
    </source>
</evidence>
<feature type="coiled-coil region" evidence="7">
    <location>
        <begin position="455"/>
        <end position="483"/>
    </location>
</feature>
<feature type="domain" description="PHD-type" evidence="9">
    <location>
        <begin position="1046"/>
        <end position="1092"/>
    </location>
</feature>
<dbReference type="PANTHER" id="PTHR45915:SF2">
    <property type="entry name" value="TOUTATIS, ISOFORM E"/>
    <property type="match status" value="1"/>
</dbReference>
<dbReference type="AlphaFoldDB" id="A0A485LGP1"/>
<evidence type="ECO:0000259" key="10">
    <source>
        <dbReference type="PROSITE" id="PS50089"/>
    </source>
</evidence>
<feature type="compositionally biased region" description="Acidic residues" evidence="8">
    <location>
        <begin position="530"/>
        <end position="546"/>
    </location>
</feature>
<dbReference type="GO" id="GO:0005634">
    <property type="term" value="C:nucleus"/>
    <property type="evidence" value="ECO:0007669"/>
    <property type="project" value="UniProtKB-SubCell"/>
</dbReference>
<dbReference type="Pfam" id="PF02791">
    <property type="entry name" value="DDT"/>
    <property type="match status" value="1"/>
</dbReference>
<dbReference type="PANTHER" id="PTHR45915">
    <property type="entry name" value="TRANSCRIPTION INTERMEDIARY FACTOR"/>
    <property type="match status" value="1"/>
</dbReference>
<dbReference type="EMBL" id="VJMH01006957">
    <property type="protein sequence ID" value="KAF0687140.1"/>
    <property type="molecule type" value="Genomic_DNA"/>
</dbReference>
<feature type="compositionally biased region" description="Acidic residues" evidence="8">
    <location>
        <begin position="55"/>
        <end position="66"/>
    </location>
</feature>
<feature type="region of interest" description="Disordered" evidence="8">
    <location>
        <begin position="917"/>
        <end position="961"/>
    </location>
</feature>
<keyword evidence="2" id="KW-0479">Metal-binding</keyword>
<proteinExistence type="predicted"/>
<dbReference type="GO" id="GO:0008270">
    <property type="term" value="F:zinc ion binding"/>
    <property type="evidence" value="ECO:0007669"/>
    <property type="project" value="UniProtKB-KW"/>
</dbReference>
<feature type="region of interest" description="Disordered" evidence="8">
    <location>
        <begin position="495"/>
        <end position="546"/>
    </location>
</feature>
<dbReference type="PROSITE" id="PS50827">
    <property type="entry name" value="DDT"/>
    <property type="match status" value="1"/>
</dbReference>
<keyword evidence="14" id="KW-1185">Reference proteome</keyword>
<feature type="region of interest" description="Disordered" evidence="8">
    <location>
        <begin position="245"/>
        <end position="267"/>
    </location>
</feature>
<feature type="domain" description="PHD-type" evidence="9">
    <location>
        <begin position="84"/>
        <end position="133"/>
    </location>
</feature>
<gene>
    <name evidence="13" type="primary">Aste57867_21111</name>
    <name evidence="12" type="ORF">As57867_021043</name>
    <name evidence="13" type="ORF">ASTE57867_21111</name>
</gene>
<keyword evidence="7" id="KW-0175">Coiled coil</keyword>
<reference evidence="12" key="2">
    <citation type="submission" date="2019-06" db="EMBL/GenBank/DDBJ databases">
        <title>Genomics analysis of Aphanomyces spp. identifies a new class of oomycete effector associated with host adaptation.</title>
        <authorList>
            <person name="Gaulin E."/>
        </authorList>
    </citation>
    <scope>NUCLEOTIDE SEQUENCE</scope>
    <source>
        <strain evidence="12">CBS 578.67</strain>
    </source>
</reference>
<dbReference type="InterPro" id="IPR019787">
    <property type="entry name" value="Znf_PHD-finger"/>
</dbReference>
<dbReference type="PROSITE" id="PS50089">
    <property type="entry name" value="ZF_RING_2"/>
    <property type="match status" value="1"/>
</dbReference>
<dbReference type="PROSITE" id="PS01359">
    <property type="entry name" value="ZF_PHD_1"/>
    <property type="match status" value="1"/>
</dbReference>
<dbReference type="CDD" id="cd15532">
    <property type="entry name" value="PHD2_CHD_II"/>
    <property type="match status" value="1"/>
</dbReference>
<feature type="region of interest" description="Disordered" evidence="8">
    <location>
        <begin position="1"/>
        <end position="78"/>
    </location>
</feature>
<evidence type="ECO:0000256" key="8">
    <source>
        <dbReference type="SAM" id="MobiDB-lite"/>
    </source>
</evidence>
<feature type="domain" description="PHD-type" evidence="9">
    <location>
        <begin position="1091"/>
        <end position="1146"/>
    </location>
</feature>
<dbReference type="Pfam" id="PF00628">
    <property type="entry name" value="PHD"/>
    <property type="match status" value="2"/>
</dbReference>
<dbReference type="InterPro" id="IPR001841">
    <property type="entry name" value="Znf_RING"/>
</dbReference>
<feature type="domain" description="RING-type" evidence="10">
    <location>
        <begin position="975"/>
        <end position="1015"/>
    </location>
</feature>
<feature type="coiled-coil region" evidence="7">
    <location>
        <begin position="215"/>
        <end position="242"/>
    </location>
</feature>
<protein>
    <submittedName>
        <fullName evidence="13">Aste57867_21111 protein</fullName>
    </submittedName>
</protein>
<evidence type="ECO:0000256" key="5">
    <source>
        <dbReference type="ARBA" id="ARBA00023242"/>
    </source>
</evidence>
<dbReference type="InterPro" id="IPR019786">
    <property type="entry name" value="Zinc_finger_PHD-type_CS"/>
</dbReference>
<dbReference type="OrthoDB" id="1870062at2759"/>
<keyword evidence="3 6" id="KW-0863">Zinc-finger</keyword>
<feature type="compositionally biased region" description="Acidic residues" evidence="8">
    <location>
        <begin position="937"/>
        <end position="947"/>
    </location>
</feature>
<dbReference type="InterPro" id="IPR028941">
    <property type="entry name" value="WHIM2_dom"/>
</dbReference>
<feature type="region of interest" description="Disordered" evidence="8">
    <location>
        <begin position="571"/>
        <end position="590"/>
    </location>
</feature>
<evidence type="ECO:0000256" key="7">
    <source>
        <dbReference type="SAM" id="Coils"/>
    </source>
</evidence>
<organism evidence="13 14">
    <name type="scientific">Aphanomyces stellatus</name>
    <dbReference type="NCBI Taxonomy" id="120398"/>
    <lineage>
        <taxon>Eukaryota</taxon>
        <taxon>Sar</taxon>
        <taxon>Stramenopiles</taxon>
        <taxon>Oomycota</taxon>
        <taxon>Saprolegniomycetes</taxon>
        <taxon>Saprolegniales</taxon>
        <taxon>Verrucalvaceae</taxon>
        <taxon>Aphanomyces</taxon>
    </lineage>
</organism>
<feature type="region of interest" description="Disordered" evidence="8">
    <location>
        <begin position="140"/>
        <end position="175"/>
    </location>
</feature>
<dbReference type="Pfam" id="PF15613">
    <property type="entry name" value="WSD"/>
    <property type="match status" value="1"/>
</dbReference>
<feature type="compositionally biased region" description="Low complexity" evidence="8">
    <location>
        <begin position="20"/>
        <end position="32"/>
    </location>
</feature>
<feature type="compositionally biased region" description="Basic and acidic residues" evidence="8">
    <location>
        <begin position="142"/>
        <end position="175"/>
    </location>
</feature>
<evidence type="ECO:0000259" key="11">
    <source>
        <dbReference type="PROSITE" id="PS50827"/>
    </source>
</evidence>
<dbReference type="EMBL" id="CAADRA010006983">
    <property type="protein sequence ID" value="VFT97785.1"/>
    <property type="molecule type" value="Genomic_DNA"/>
</dbReference>
<feature type="domain" description="PHD-type" evidence="9">
    <location>
        <begin position="972"/>
        <end position="1017"/>
    </location>
</feature>
<evidence type="ECO:0000313" key="13">
    <source>
        <dbReference type="EMBL" id="VFT97785.1"/>
    </source>
</evidence>
<dbReference type="SMART" id="SM00571">
    <property type="entry name" value="DDT"/>
    <property type="match status" value="1"/>
</dbReference>
<dbReference type="Proteomes" id="UP000332933">
    <property type="component" value="Unassembled WGS sequence"/>
</dbReference>
<evidence type="ECO:0000256" key="6">
    <source>
        <dbReference type="PROSITE-ProRule" id="PRU00175"/>
    </source>
</evidence>
<dbReference type="PROSITE" id="PS50016">
    <property type="entry name" value="ZF_PHD_2"/>
    <property type="match status" value="4"/>
</dbReference>
<evidence type="ECO:0000256" key="2">
    <source>
        <dbReference type="ARBA" id="ARBA00022723"/>
    </source>
</evidence>
<comment type="subcellular location">
    <subcellularLocation>
        <location evidence="1">Nucleus</location>
    </subcellularLocation>
</comment>
<dbReference type="InterPro" id="IPR013083">
    <property type="entry name" value="Znf_RING/FYVE/PHD"/>
</dbReference>
<evidence type="ECO:0000313" key="12">
    <source>
        <dbReference type="EMBL" id="KAF0687140.1"/>
    </source>
</evidence>
<sequence>MMSVGQMCTQDVDDDDSEVEVVGVKKATQKASTSKKPRARKPAPAVEERDSSVHEDDDDDDDDDDDSAKSDNGGGGGGGGDHNRWYCNICKDGGELLCCDRCPRAFHTACLSMDPDDIPRPDSSWYCKLCSDTLDRRKAKRDVKDQKRMKREEEKRQRDLAREAKQREKDEALARRSAKALEDKAKRVLDMKERIVKKQKVSYKDREEEKLGKIAENSAETIRQAKEKLEKLEKEDLALKKKEQSLVKNKRNTEQDESEVGPKPEATPCAFGGIPSNMFRQVLSAWDFVYSFHKIIGISSFSVDQLCDALMSPKFSPLINELHMCLLDLILESREGETYVSEEEAEMDPLDRYRFEVVHAALTVGVPTSNMLNFLSWPAVLRNLIKAVPRYFNNATPAIKAAVAALAETEYPQLSISHKLTLLEYLVTLAYSTDKIGKQINYHVQERTEASKEHNRLLFQEKREKAEENKRVQEQQKADKAKLAVEQKAAMQTWLAGGKKGAAPVMDQDGGDASRPSSPIHTDDASSTQSEDDDDDSGNSTDEDAEELMSLQAKGIISRQEYLARKKKIDAEREARRKEKEERAKKSKQKEQILKKRALLAEEIHLAMEIKDLDRLTSSLRAAKENGMHTVKKPRFTTGAYVVASPQDVKLYDEASEFAERLEADVAKEQEVEERKRAFEKAMREYFVRTQALGKDKDGRKYWLFRGDSKRVYVEQSNGQWAFYDSVDDVNGLLKALGDHNLLKKELLPHVDTLVKEIKKASAASSDASSWHNKAKSWGRSYHDLTVDEVKKELLHVETSATKRLMDSRGTMWVQTTEAAWIKAVEEATTIQHLVDAVLALEREISGQEEIKQVKLEEDEDEEDDDETFVQNSLWPSQRSRERWIGVVMQVKTLSSIALSLSALVQRMDIWGVTGAPEKEKKDTKPKREVKKQDAYHDDDDEVDDMASEASPVKPRRKTANSAAAAGETEWEEYCCICRDGGELLCCDGCPHVFHFTCVGLRRVPRGKTFCPNCDRNVKPVYPVVVPAGALKPASHAPIKSEEEWDAFCGICKNGGELLLCDGCPKAFHVECLKLHDFDPDDDWFCDDCENQSCGTCKKGRIRMDSHVICGNEAGTKGCERVFHLKCVKLDRVPEDDWYCKRCLKQSK</sequence>
<dbReference type="InterPro" id="IPR011011">
    <property type="entry name" value="Znf_FYVE_PHD"/>
</dbReference>
<keyword evidence="5" id="KW-0539">Nucleus</keyword>
<dbReference type="CDD" id="cd15489">
    <property type="entry name" value="PHD_SF"/>
    <property type="match status" value="1"/>
</dbReference>
<dbReference type="InterPro" id="IPR018501">
    <property type="entry name" value="DDT_dom"/>
</dbReference>
<dbReference type="Gene3D" id="3.30.40.10">
    <property type="entry name" value="Zinc/RING finger domain, C3HC4 (zinc finger)"/>
    <property type="match status" value="4"/>
</dbReference>
<accession>A0A485LGP1</accession>
<feature type="domain" description="DDT" evidence="11">
    <location>
        <begin position="276"/>
        <end position="336"/>
    </location>
</feature>
<dbReference type="SMART" id="SM00184">
    <property type="entry name" value="RING"/>
    <property type="match status" value="4"/>
</dbReference>
<dbReference type="CDD" id="cd15539">
    <property type="entry name" value="PHD1_AIRE"/>
    <property type="match status" value="1"/>
</dbReference>
<evidence type="ECO:0000256" key="3">
    <source>
        <dbReference type="ARBA" id="ARBA00022771"/>
    </source>
</evidence>
<dbReference type="SUPFAM" id="SSF57903">
    <property type="entry name" value="FYVE/PHD zinc finger"/>
    <property type="match status" value="4"/>
</dbReference>
<evidence type="ECO:0000259" key="9">
    <source>
        <dbReference type="PROSITE" id="PS50016"/>
    </source>
</evidence>